<dbReference type="SUPFAM" id="SSF52540">
    <property type="entry name" value="P-loop containing nucleoside triphosphate hydrolases"/>
    <property type="match status" value="1"/>
</dbReference>
<keyword evidence="8" id="KW-0238">DNA-binding</keyword>
<name>A0ABX7N6H6_9BACT</name>
<evidence type="ECO:0000256" key="10">
    <source>
        <dbReference type="ARBA" id="ARBA00044969"/>
    </source>
</evidence>
<keyword evidence="6" id="KW-0347">Helicase</keyword>
<dbReference type="Gene3D" id="3.40.50.300">
    <property type="entry name" value="P-loop containing nucleotide triphosphate hydrolases"/>
    <property type="match status" value="1"/>
</dbReference>
<protein>
    <recommendedName>
        <fullName evidence="10">DNA 5'-3' helicase</fullName>
        <ecNumber evidence="10">5.6.2.3</ecNumber>
    </recommendedName>
</protein>
<evidence type="ECO:0000256" key="8">
    <source>
        <dbReference type="ARBA" id="ARBA00023125"/>
    </source>
</evidence>
<dbReference type="Proteomes" id="UP000663090">
    <property type="component" value="Chromosome"/>
</dbReference>
<feature type="domain" description="SF4 helicase" evidence="13">
    <location>
        <begin position="172"/>
        <end position="459"/>
    </location>
</feature>
<evidence type="ECO:0000256" key="7">
    <source>
        <dbReference type="ARBA" id="ARBA00022840"/>
    </source>
</evidence>
<keyword evidence="7" id="KW-0067">ATP-binding</keyword>
<evidence type="ECO:0000256" key="11">
    <source>
        <dbReference type="ARBA" id="ARBA00048954"/>
    </source>
</evidence>
<evidence type="ECO:0000313" key="15">
    <source>
        <dbReference type="Proteomes" id="UP000663090"/>
    </source>
</evidence>
<keyword evidence="2" id="KW-0639">Primosome</keyword>
<dbReference type="InterPro" id="IPR007693">
    <property type="entry name" value="DNA_helicase_DnaB-like_N"/>
</dbReference>
<reference evidence="14 15" key="1">
    <citation type="submission" date="2021-02" db="EMBL/GenBank/DDBJ databases">
        <title>De Novo genome assembly of isolated myxobacteria.</title>
        <authorList>
            <person name="Stevens D.C."/>
        </authorList>
    </citation>
    <scope>NUCLEOTIDE SEQUENCE [LARGE SCALE GENOMIC DNA]</scope>
    <source>
        <strain evidence="14 15">SCHIC003</strain>
    </source>
</reference>
<dbReference type="Gene3D" id="1.10.860.10">
    <property type="entry name" value="DNAb Helicase, Chain A"/>
    <property type="match status" value="1"/>
</dbReference>
<organism evidence="14 15">
    <name type="scientific">Myxococcus landrumensis</name>
    <dbReference type="NCBI Taxonomy" id="2813577"/>
    <lineage>
        <taxon>Bacteria</taxon>
        <taxon>Pseudomonadati</taxon>
        <taxon>Myxococcota</taxon>
        <taxon>Myxococcia</taxon>
        <taxon>Myxococcales</taxon>
        <taxon>Cystobacterineae</taxon>
        <taxon>Myxococcaceae</taxon>
        <taxon>Myxococcus</taxon>
    </lineage>
</organism>
<dbReference type="PANTHER" id="PTHR30153:SF2">
    <property type="entry name" value="REPLICATIVE DNA HELICASE"/>
    <property type="match status" value="1"/>
</dbReference>
<evidence type="ECO:0000256" key="12">
    <source>
        <dbReference type="SAM" id="MobiDB-lite"/>
    </source>
</evidence>
<evidence type="ECO:0000256" key="4">
    <source>
        <dbReference type="ARBA" id="ARBA00022741"/>
    </source>
</evidence>
<dbReference type="SUPFAM" id="SSF48024">
    <property type="entry name" value="N-terminal domain of DnaB helicase"/>
    <property type="match status" value="1"/>
</dbReference>
<dbReference type="Pfam" id="PF03796">
    <property type="entry name" value="DnaB_C"/>
    <property type="match status" value="1"/>
</dbReference>
<keyword evidence="3" id="KW-0235">DNA replication</keyword>
<dbReference type="PANTHER" id="PTHR30153">
    <property type="entry name" value="REPLICATIVE DNA HELICASE DNAB"/>
    <property type="match status" value="1"/>
</dbReference>
<gene>
    <name evidence="14" type="ORF">JY572_38140</name>
</gene>
<sequence>MSCATQAEPRDEQTERAVLGCVLHGLHVNETGPLPLEAFAGQPERLTWASMVSLAAEGRAVDHITVATRLKDRGELATVGGPAYLMRLDQVVPLAASNLPSYVARLRDLSARRAMLDEADKARARALDMSLSPARAAVESAQGFAAVRLERPLVRGGRAVLRLAQRWEDFASGKTEPYLTLPYEALNEAPFRGFVPNLNVIAGRSGNFKTGLVTGCITHWVFRQRMCGGVFGLEDGVEWLTDRPTAQHMGIQYGDVGACRLGGNGPSAVAYNEERLQQWMGEMHSAFEERLFIYDVTDTGVDVDTPSISFPDLLAEARRMIHHGARFIVIDHGLRIEYPRSHREQREDQAIGKAMDALANLGMRTNTPIIMLWHLNRSSDDESMPKRSDLKESGYLDAAARVILGLWRQSSRAGHQLVTVVKATKGKEGATAALEIDGGAGLLRLRGGYPVDFEAERQAQQEAKAMSKRARAPLFGGDS</sequence>
<evidence type="ECO:0000256" key="5">
    <source>
        <dbReference type="ARBA" id="ARBA00022801"/>
    </source>
</evidence>
<keyword evidence="15" id="KW-1185">Reference proteome</keyword>
<evidence type="ECO:0000256" key="9">
    <source>
        <dbReference type="ARBA" id="ARBA00023235"/>
    </source>
</evidence>
<keyword evidence="5" id="KW-0378">Hydrolase</keyword>
<dbReference type="Pfam" id="PF00772">
    <property type="entry name" value="DnaB"/>
    <property type="match status" value="1"/>
</dbReference>
<dbReference type="InterPro" id="IPR036185">
    <property type="entry name" value="DNA_heli_DnaB-like_N_sf"/>
</dbReference>
<evidence type="ECO:0000256" key="1">
    <source>
        <dbReference type="ARBA" id="ARBA00008428"/>
    </source>
</evidence>
<comment type="catalytic activity">
    <reaction evidence="11">
        <text>ATP + H2O = ADP + phosphate + H(+)</text>
        <dbReference type="Rhea" id="RHEA:13065"/>
        <dbReference type="ChEBI" id="CHEBI:15377"/>
        <dbReference type="ChEBI" id="CHEBI:15378"/>
        <dbReference type="ChEBI" id="CHEBI:30616"/>
        <dbReference type="ChEBI" id="CHEBI:43474"/>
        <dbReference type="ChEBI" id="CHEBI:456216"/>
        <dbReference type="EC" id="5.6.2.3"/>
    </reaction>
</comment>
<evidence type="ECO:0000256" key="2">
    <source>
        <dbReference type="ARBA" id="ARBA00022515"/>
    </source>
</evidence>
<dbReference type="EMBL" id="CP071091">
    <property type="protein sequence ID" value="QSQ14076.1"/>
    <property type="molecule type" value="Genomic_DNA"/>
</dbReference>
<feature type="region of interest" description="Disordered" evidence="12">
    <location>
        <begin position="460"/>
        <end position="479"/>
    </location>
</feature>
<evidence type="ECO:0000313" key="14">
    <source>
        <dbReference type="EMBL" id="QSQ14076.1"/>
    </source>
</evidence>
<dbReference type="PROSITE" id="PS51199">
    <property type="entry name" value="SF4_HELICASE"/>
    <property type="match status" value="1"/>
</dbReference>
<evidence type="ECO:0000259" key="13">
    <source>
        <dbReference type="PROSITE" id="PS51199"/>
    </source>
</evidence>
<keyword evidence="4" id="KW-0547">Nucleotide-binding</keyword>
<proteinExistence type="inferred from homology"/>
<dbReference type="EC" id="5.6.2.3" evidence="10"/>
<accession>A0ABX7N6H6</accession>
<dbReference type="InterPro" id="IPR007694">
    <property type="entry name" value="DNA_helicase_DnaB-like_C"/>
</dbReference>
<dbReference type="InterPro" id="IPR027417">
    <property type="entry name" value="P-loop_NTPase"/>
</dbReference>
<comment type="similarity">
    <text evidence="1">Belongs to the helicase family. DnaB subfamily.</text>
</comment>
<evidence type="ECO:0000256" key="3">
    <source>
        <dbReference type="ARBA" id="ARBA00022705"/>
    </source>
</evidence>
<evidence type="ECO:0000256" key="6">
    <source>
        <dbReference type="ARBA" id="ARBA00022806"/>
    </source>
</evidence>
<dbReference type="InterPro" id="IPR016136">
    <property type="entry name" value="DNA_helicase_N/primase_C"/>
</dbReference>
<keyword evidence="9" id="KW-0413">Isomerase</keyword>